<feature type="transmembrane region" description="Helical" evidence="1">
    <location>
        <begin position="308"/>
        <end position="327"/>
    </location>
</feature>
<protein>
    <recommendedName>
        <fullName evidence="4">Glycosyltransferase RgtA/B/C/D-like domain-containing protein</fullName>
    </recommendedName>
</protein>
<keyword evidence="1" id="KW-1133">Transmembrane helix</keyword>
<organism evidence="2 3">
    <name type="scientific">Candidatus Buchananbacteria bacterium RIFCSPHIGHO2_01_FULL_39_14</name>
    <dbReference type="NCBI Taxonomy" id="1797532"/>
    <lineage>
        <taxon>Bacteria</taxon>
        <taxon>Candidatus Buchananiibacteriota</taxon>
    </lineage>
</organism>
<comment type="caution">
    <text evidence="2">The sequence shown here is derived from an EMBL/GenBank/DDBJ whole genome shotgun (WGS) entry which is preliminary data.</text>
</comment>
<keyword evidence="1" id="KW-0472">Membrane</keyword>
<gene>
    <name evidence="2" type="ORF">A2729_01685</name>
</gene>
<sequence>MRLFRQAVNLFNRSPWLLSLIIFASALSLFTYLAFDQTFADPDSFYHAKMAQVLASRGALTEFPWLSQTTLRYNFTDHHFLYHLILIPFVKVFPPLIGLKIATILFASLTILLVYWLLRQFLVKGAFWYALFLLTINPFIFRLNLAKAQGLVLIFLILLIYLIIHRHYLSLVFLSFFYVWLYGGWPLALMVVGVYAIFNWLWTFVKSSGTLVKQRRKKIFWQNVILIFCVALGITEGILLSPYFPRNPDFYWQQSFKIALVNYQHLINVGGEWYPYGWLELMTAASPFFILFSLAVIIFALSFKKQSLNAWFFLALSLIFFALTLKSRRYVEYFVPLSVVFSAVSLNWFWPTIKQRLEKFVSPNWILILPVLLLMSFSPIFYRDLKAIKLAYQNGFAFDKFLAPSLWLNQNSLPGEVVFHSDWDEFPILFYHNDFNYYLVGLDPTFMYESDPDLYQRWVGITTGTRTENIYSEIKKLFGANYVFVDLKDHSALARNLENNIYFEKVFEDDESRIYRLSDE</sequence>
<feature type="transmembrane region" description="Helical" evidence="1">
    <location>
        <begin position="281"/>
        <end position="301"/>
    </location>
</feature>
<name>A0A1G1XWM8_9BACT</name>
<accession>A0A1G1XWM8</accession>
<reference evidence="2 3" key="1">
    <citation type="journal article" date="2016" name="Nat. Commun.">
        <title>Thousands of microbial genomes shed light on interconnected biogeochemical processes in an aquifer system.</title>
        <authorList>
            <person name="Anantharaman K."/>
            <person name="Brown C.T."/>
            <person name="Hug L.A."/>
            <person name="Sharon I."/>
            <person name="Castelle C.J."/>
            <person name="Probst A.J."/>
            <person name="Thomas B.C."/>
            <person name="Singh A."/>
            <person name="Wilkins M.J."/>
            <person name="Karaoz U."/>
            <person name="Brodie E.L."/>
            <person name="Williams K.H."/>
            <person name="Hubbard S.S."/>
            <person name="Banfield J.F."/>
        </authorList>
    </citation>
    <scope>NUCLEOTIDE SEQUENCE [LARGE SCALE GENOMIC DNA]</scope>
</reference>
<dbReference type="AlphaFoldDB" id="A0A1G1XWM8"/>
<evidence type="ECO:0008006" key="4">
    <source>
        <dbReference type="Google" id="ProtNLM"/>
    </source>
</evidence>
<evidence type="ECO:0000313" key="3">
    <source>
        <dbReference type="Proteomes" id="UP000178930"/>
    </source>
</evidence>
<dbReference type="Proteomes" id="UP000178930">
    <property type="component" value="Unassembled WGS sequence"/>
</dbReference>
<feature type="transmembrane region" description="Helical" evidence="1">
    <location>
        <begin position="104"/>
        <end position="121"/>
    </location>
</feature>
<feature type="transmembrane region" description="Helical" evidence="1">
    <location>
        <begin position="225"/>
        <end position="244"/>
    </location>
</feature>
<feature type="transmembrane region" description="Helical" evidence="1">
    <location>
        <begin position="365"/>
        <end position="382"/>
    </location>
</feature>
<proteinExistence type="predicted"/>
<evidence type="ECO:0000256" key="1">
    <source>
        <dbReference type="SAM" id="Phobius"/>
    </source>
</evidence>
<evidence type="ECO:0000313" key="2">
    <source>
        <dbReference type="EMBL" id="OGY44523.1"/>
    </source>
</evidence>
<feature type="transmembrane region" description="Helical" evidence="1">
    <location>
        <begin position="187"/>
        <end position="205"/>
    </location>
</feature>
<feature type="transmembrane region" description="Helical" evidence="1">
    <location>
        <begin position="16"/>
        <end position="35"/>
    </location>
</feature>
<dbReference type="STRING" id="1797532.A2729_01685"/>
<dbReference type="EMBL" id="MHIB01000015">
    <property type="protein sequence ID" value="OGY44523.1"/>
    <property type="molecule type" value="Genomic_DNA"/>
</dbReference>
<keyword evidence="1" id="KW-0812">Transmembrane</keyword>
<feature type="transmembrane region" description="Helical" evidence="1">
    <location>
        <begin position="333"/>
        <end position="353"/>
    </location>
</feature>